<sequence>MSTLRRRNFLLGAAGAGTAALAAGCGGSVPGVLGGGLGSGTSPDASAEPSASRPAGARDTPRPRAAPALPAGTPAFPAVPAVRSHRPGPPAEDWWPRPGARVVVPAGKDGDPLAASARLLAADLGLATARGAPADGDVLLTLGGAPAGVPSAARGEAYGLTVRHQLLTVTAPAAAGVHHGTRTVAGAVRARRTVPAGTVADWPDRAERGLTLDIARKPFAFAWIRDRLAELGELKLNQLHLHFSDDQGFRIESSSHPEIVSSDHLTKQQIKQLIAFAAERQITLIPEIDSPGHLGQALTAHPQLALRGPGHAPPGAVDISLPAAKSLVTDLVDEYAELFTGPDFHLGGDEYAALLSSHPETAYPQLASYAVQRYGAGAKVVDATVGWTNDLAAHAVRLGKRPRAWNDGQGGSAVGGKVAPDRRIRVEYWTGTEVGSPLPEPFLAAGRPLLNMNDGFLYYVLGEPRQYTYPTGQKIYEDWTPAVLRGTQPVPARLAGPTLVPGARLGIWCDQSEAQTQAEVAAGVRMPLRALAQRLWNPVNPPGLGWAGFGTLAGRCLG</sequence>
<comment type="caution">
    <text evidence="9">The sequence shown here is derived from an EMBL/GenBank/DDBJ whole genome shotgun (WGS) entry which is preliminary data.</text>
</comment>
<dbReference type="Gene3D" id="3.20.20.80">
    <property type="entry name" value="Glycosidases"/>
    <property type="match status" value="1"/>
</dbReference>
<dbReference type="OrthoDB" id="9763537at2"/>
<dbReference type="InterPro" id="IPR017853">
    <property type="entry name" value="GH"/>
</dbReference>
<evidence type="ECO:0000313" key="10">
    <source>
        <dbReference type="Proteomes" id="UP000243342"/>
    </source>
</evidence>
<dbReference type="GO" id="GO:0004563">
    <property type="term" value="F:beta-N-acetylhexosaminidase activity"/>
    <property type="evidence" value="ECO:0007669"/>
    <property type="project" value="InterPro"/>
</dbReference>
<evidence type="ECO:0000256" key="4">
    <source>
        <dbReference type="PIRSR" id="PIRSR625705-1"/>
    </source>
</evidence>
<dbReference type="STRING" id="1428644.BIV57_12585"/>
<dbReference type="SUPFAM" id="SSF51445">
    <property type="entry name" value="(Trans)glycosidases"/>
    <property type="match status" value="1"/>
</dbReference>
<evidence type="ECO:0000259" key="8">
    <source>
        <dbReference type="Pfam" id="PF02838"/>
    </source>
</evidence>
<feature type="domain" description="Beta-hexosaminidase bacterial type N-terminal" evidence="8">
    <location>
        <begin position="98"/>
        <end position="202"/>
    </location>
</feature>
<dbReference type="RefSeq" id="WP_071656892.1">
    <property type="nucleotide sequence ID" value="NZ_MLCF01000062.1"/>
</dbReference>
<evidence type="ECO:0000313" key="9">
    <source>
        <dbReference type="EMBL" id="OIV37159.1"/>
    </source>
</evidence>
<feature type="active site" description="Proton donor" evidence="4">
    <location>
        <position position="350"/>
    </location>
</feature>
<evidence type="ECO:0000259" key="7">
    <source>
        <dbReference type="Pfam" id="PF00728"/>
    </source>
</evidence>
<feature type="region of interest" description="Disordered" evidence="5">
    <location>
        <begin position="36"/>
        <end position="96"/>
    </location>
</feature>
<dbReference type="PRINTS" id="PR00738">
    <property type="entry name" value="GLHYDRLASE20"/>
</dbReference>
<dbReference type="CDD" id="cd06564">
    <property type="entry name" value="GH20_DspB_LnbB-like"/>
    <property type="match status" value="1"/>
</dbReference>
<dbReference type="InterPro" id="IPR029018">
    <property type="entry name" value="Hex-like_dom2"/>
</dbReference>
<keyword evidence="3" id="KW-0326">Glycosidase</keyword>
<keyword evidence="10" id="KW-1185">Reference proteome</keyword>
<dbReference type="Proteomes" id="UP000243342">
    <property type="component" value="Unassembled WGS sequence"/>
</dbReference>
<dbReference type="PANTHER" id="PTHR43678">
    <property type="entry name" value="PUTATIVE (AFU_ORTHOLOGUE AFUA_2G00640)-RELATED"/>
    <property type="match status" value="1"/>
</dbReference>
<feature type="compositionally biased region" description="Low complexity" evidence="5">
    <location>
        <begin position="53"/>
        <end position="78"/>
    </location>
</feature>
<dbReference type="InterPro" id="IPR052764">
    <property type="entry name" value="GH20_Enzymes"/>
</dbReference>
<dbReference type="InterPro" id="IPR015882">
    <property type="entry name" value="HEX_bac_N"/>
</dbReference>
<name>A0A1J7BEN7_9ACTN</name>
<evidence type="ECO:0008006" key="11">
    <source>
        <dbReference type="Google" id="ProtNLM"/>
    </source>
</evidence>
<evidence type="ECO:0000256" key="6">
    <source>
        <dbReference type="SAM" id="SignalP"/>
    </source>
</evidence>
<evidence type="ECO:0000256" key="1">
    <source>
        <dbReference type="ARBA" id="ARBA00006285"/>
    </source>
</evidence>
<dbReference type="InterPro" id="IPR006311">
    <property type="entry name" value="TAT_signal"/>
</dbReference>
<organism evidence="9 10">
    <name type="scientific">Mangrovactinospora gilvigrisea</name>
    <dbReference type="NCBI Taxonomy" id="1428644"/>
    <lineage>
        <taxon>Bacteria</taxon>
        <taxon>Bacillati</taxon>
        <taxon>Actinomycetota</taxon>
        <taxon>Actinomycetes</taxon>
        <taxon>Kitasatosporales</taxon>
        <taxon>Streptomycetaceae</taxon>
        <taxon>Mangrovactinospora</taxon>
    </lineage>
</organism>
<dbReference type="InterPro" id="IPR025705">
    <property type="entry name" value="Beta_hexosaminidase_sua/sub"/>
</dbReference>
<gene>
    <name evidence="9" type="ORF">BIV57_12585</name>
</gene>
<accession>A0A1J7BEN7</accession>
<feature type="domain" description="Glycoside hydrolase family 20 catalytic" evidence="7">
    <location>
        <begin position="208"/>
        <end position="538"/>
    </location>
</feature>
<reference evidence="9 10" key="1">
    <citation type="submission" date="2016-10" db="EMBL/GenBank/DDBJ databases">
        <title>Genome sequence of Streptomyces gilvigriseus MUSC 26.</title>
        <authorList>
            <person name="Lee L.-H."/>
            <person name="Ser H.-L."/>
        </authorList>
    </citation>
    <scope>NUCLEOTIDE SEQUENCE [LARGE SCALE GENOMIC DNA]</scope>
    <source>
        <strain evidence="9 10">MUSC 26</strain>
    </source>
</reference>
<keyword evidence="6" id="KW-0732">Signal</keyword>
<comment type="similarity">
    <text evidence="1">Belongs to the glycosyl hydrolase 20 family.</text>
</comment>
<keyword evidence="2" id="KW-0378">Hydrolase</keyword>
<dbReference type="Gene3D" id="3.30.379.10">
    <property type="entry name" value="Chitobiase/beta-hexosaminidase domain 2-like"/>
    <property type="match status" value="1"/>
</dbReference>
<dbReference type="Pfam" id="PF02838">
    <property type="entry name" value="Glyco_hydro_20b"/>
    <property type="match status" value="1"/>
</dbReference>
<dbReference type="PANTHER" id="PTHR43678:SF1">
    <property type="entry name" value="BETA-N-ACETYLHEXOSAMINIDASE"/>
    <property type="match status" value="1"/>
</dbReference>
<evidence type="ECO:0000256" key="2">
    <source>
        <dbReference type="ARBA" id="ARBA00022801"/>
    </source>
</evidence>
<protein>
    <recommendedName>
        <fullName evidence="11">Beta-N-acetylhexosaminidase</fullName>
    </recommendedName>
</protein>
<dbReference type="EMBL" id="MLCF01000062">
    <property type="protein sequence ID" value="OIV37159.1"/>
    <property type="molecule type" value="Genomic_DNA"/>
</dbReference>
<dbReference type="AlphaFoldDB" id="A0A1J7BEN7"/>
<dbReference type="SUPFAM" id="SSF55545">
    <property type="entry name" value="beta-N-acetylhexosaminidase-like domain"/>
    <property type="match status" value="1"/>
</dbReference>
<proteinExistence type="inferred from homology"/>
<dbReference type="PROSITE" id="PS51318">
    <property type="entry name" value="TAT"/>
    <property type="match status" value="1"/>
</dbReference>
<feature type="chain" id="PRO_5009643220" description="Beta-N-acetylhexosaminidase" evidence="6">
    <location>
        <begin position="23"/>
        <end position="558"/>
    </location>
</feature>
<dbReference type="Pfam" id="PF00728">
    <property type="entry name" value="Glyco_hydro_20"/>
    <property type="match status" value="1"/>
</dbReference>
<dbReference type="GO" id="GO:0005975">
    <property type="term" value="P:carbohydrate metabolic process"/>
    <property type="evidence" value="ECO:0007669"/>
    <property type="project" value="InterPro"/>
</dbReference>
<evidence type="ECO:0000256" key="3">
    <source>
        <dbReference type="ARBA" id="ARBA00023295"/>
    </source>
</evidence>
<dbReference type="InterPro" id="IPR015883">
    <property type="entry name" value="Glyco_hydro_20_cat"/>
</dbReference>
<evidence type="ECO:0000256" key="5">
    <source>
        <dbReference type="SAM" id="MobiDB-lite"/>
    </source>
</evidence>
<dbReference type="PROSITE" id="PS51257">
    <property type="entry name" value="PROKAR_LIPOPROTEIN"/>
    <property type="match status" value="1"/>
</dbReference>
<feature type="signal peptide" evidence="6">
    <location>
        <begin position="1"/>
        <end position="22"/>
    </location>
</feature>